<feature type="repeat" description="TPR" evidence="19">
    <location>
        <begin position="209"/>
        <end position="242"/>
    </location>
</feature>
<evidence type="ECO:0000313" key="22">
    <source>
        <dbReference type="EMBL" id="BDS12944.1"/>
    </source>
</evidence>
<evidence type="ECO:0000256" key="1">
    <source>
        <dbReference type="ARBA" id="ARBA00000085"/>
    </source>
</evidence>
<evidence type="ECO:0000256" key="6">
    <source>
        <dbReference type="ARBA" id="ARBA00022485"/>
    </source>
</evidence>
<comment type="catalytic activity">
    <reaction evidence="1">
        <text>ATP + protein L-histidine = ADP + protein N-phospho-L-histidine.</text>
        <dbReference type="EC" id="2.7.13.3"/>
    </reaction>
</comment>
<evidence type="ECO:0000313" key="23">
    <source>
        <dbReference type="Proteomes" id="UP001060919"/>
    </source>
</evidence>
<keyword evidence="16" id="KW-0411">Iron-sulfur</keyword>
<name>A0A915YGX5_9BACT</name>
<dbReference type="SMART" id="SM00028">
    <property type="entry name" value="TPR"/>
    <property type="match status" value="9"/>
</dbReference>
<dbReference type="InterPro" id="IPR036890">
    <property type="entry name" value="HATPase_C_sf"/>
</dbReference>
<evidence type="ECO:0000256" key="4">
    <source>
        <dbReference type="ARBA" id="ARBA00012438"/>
    </source>
</evidence>
<evidence type="ECO:0000256" key="19">
    <source>
        <dbReference type="PROSITE-ProRule" id="PRU00339"/>
    </source>
</evidence>
<dbReference type="InterPro" id="IPR004358">
    <property type="entry name" value="Sig_transdc_His_kin-like_C"/>
</dbReference>
<evidence type="ECO:0000256" key="12">
    <source>
        <dbReference type="ARBA" id="ARBA00022777"/>
    </source>
</evidence>
<feature type="repeat" description="TPR" evidence="19">
    <location>
        <begin position="409"/>
        <end position="442"/>
    </location>
</feature>
<dbReference type="CDD" id="cd16917">
    <property type="entry name" value="HATPase_UhpB-NarQ-NarX-like"/>
    <property type="match status" value="1"/>
</dbReference>
<dbReference type="Pfam" id="PF07730">
    <property type="entry name" value="HisKA_3"/>
    <property type="match status" value="1"/>
</dbReference>
<organism evidence="22 23">
    <name type="scientific">Aureispira anguillae</name>
    <dbReference type="NCBI Taxonomy" id="2864201"/>
    <lineage>
        <taxon>Bacteria</taxon>
        <taxon>Pseudomonadati</taxon>
        <taxon>Bacteroidota</taxon>
        <taxon>Saprospiria</taxon>
        <taxon>Saprospirales</taxon>
        <taxon>Saprospiraceae</taxon>
        <taxon>Aureispira</taxon>
    </lineage>
</organism>
<comment type="cofactor">
    <cofactor evidence="2">
        <name>[4Fe-4S] cluster</name>
        <dbReference type="ChEBI" id="CHEBI:49883"/>
    </cofactor>
</comment>
<dbReference type="GO" id="GO:0000155">
    <property type="term" value="F:phosphorelay sensor kinase activity"/>
    <property type="evidence" value="ECO:0007669"/>
    <property type="project" value="InterPro"/>
</dbReference>
<keyword evidence="9" id="KW-0808">Transferase</keyword>
<dbReference type="InterPro" id="IPR019734">
    <property type="entry name" value="TPR_rpt"/>
</dbReference>
<accession>A0A915YGX5</accession>
<evidence type="ECO:0000256" key="15">
    <source>
        <dbReference type="ARBA" id="ARBA00023012"/>
    </source>
</evidence>
<evidence type="ECO:0000256" key="7">
    <source>
        <dbReference type="ARBA" id="ARBA00022490"/>
    </source>
</evidence>
<keyword evidence="23" id="KW-1185">Reference proteome</keyword>
<evidence type="ECO:0000256" key="14">
    <source>
        <dbReference type="ARBA" id="ARBA00023004"/>
    </source>
</evidence>
<dbReference type="Gene3D" id="3.30.565.10">
    <property type="entry name" value="Histidine kinase-like ATPase, C-terminal domain"/>
    <property type="match status" value="1"/>
</dbReference>
<keyword evidence="13" id="KW-0067">ATP-binding</keyword>
<dbReference type="SUPFAM" id="SSF55874">
    <property type="entry name" value="ATPase domain of HSP90 chaperone/DNA topoisomerase II/histidine kinase"/>
    <property type="match status" value="1"/>
</dbReference>
<evidence type="ECO:0000256" key="9">
    <source>
        <dbReference type="ARBA" id="ARBA00022679"/>
    </source>
</evidence>
<dbReference type="AlphaFoldDB" id="A0A915YGX5"/>
<feature type="domain" description="Histidine kinase" evidence="21">
    <location>
        <begin position="596"/>
        <end position="789"/>
    </location>
</feature>
<gene>
    <name evidence="22" type="ORF">AsAng_0036690</name>
</gene>
<dbReference type="Proteomes" id="UP001060919">
    <property type="component" value="Chromosome"/>
</dbReference>
<keyword evidence="12" id="KW-0418">Kinase</keyword>
<keyword evidence="19" id="KW-0802">TPR repeat</keyword>
<keyword evidence="6" id="KW-0004">4Fe-4S</keyword>
<dbReference type="InterPro" id="IPR011990">
    <property type="entry name" value="TPR-like_helical_dom_sf"/>
</dbReference>
<keyword evidence="20" id="KW-0812">Transmembrane</keyword>
<reference evidence="22" key="1">
    <citation type="submission" date="2022-09" db="EMBL/GenBank/DDBJ databases">
        <title>Aureispira anguillicida sp. nov., isolated from Leptocephalus of Japanese eel Anguilla japonica.</title>
        <authorList>
            <person name="Yuasa K."/>
            <person name="Mekata T."/>
            <person name="Ikunari K."/>
        </authorList>
    </citation>
    <scope>NUCLEOTIDE SEQUENCE</scope>
    <source>
        <strain evidence="22">EL160426</strain>
    </source>
</reference>
<dbReference type="GO" id="GO:0005737">
    <property type="term" value="C:cytoplasm"/>
    <property type="evidence" value="ECO:0007669"/>
    <property type="project" value="UniProtKB-SubCell"/>
</dbReference>
<keyword evidence="10" id="KW-0479">Metal-binding</keyword>
<dbReference type="Gene3D" id="1.20.5.1930">
    <property type="match status" value="1"/>
</dbReference>
<comment type="function">
    <text evidence="17">Member of the two-component regulatory system NreB/NreC involved in the control of dissimilatory nitrate/nitrite reduction in response to oxygen. NreB functions as a direct oxygen sensor histidine kinase which is autophosphorylated, in the absence of oxygen, probably at the conserved histidine residue, and transfers its phosphate group probably to a conserved aspartate residue of NreC. NreB/NreC activates the expression of the nitrate (narGHJI) and nitrite (nir) reductase operons, as well as the putative nitrate transporter gene narT.</text>
</comment>
<keyword evidence="20" id="KW-0472">Membrane</keyword>
<feature type="repeat" description="TPR" evidence="19">
    <location>
        <begin position="169"/>
        <end position="202"/>
    </location>
</feature>
<dbReference type="GO" id="GO:0051539">
    <property type="term" value="F:4 iron, 4 sulfur cluster binding"/>
    <property type="evidence" value="ECO:0007669"/>
    <property type="project" value="UniProtKB-KW"/>
</dbReference>
<keyword evidence="7" id="KW-0963">Cytoplasm</keyword>
<evidence type="ECO:0000256" key="11">
    <source>
        <dbReference type="ARBA" id="ARBA00022741"/>
    </source>
</evidence>
<evidence type="ECO:0000256" key="17">
    <source>
        <dbReference type="ARBA" id="ARBA00024827"/>
    </source>
</evidence>
<dbReference type="InterPro" id="IPR005467">
    <property type="entry name" value="His_kinase_dom"/>
</dbReference>
<dbReference type="PROSITE" id="PS50109">
    <property type="entry name" value="HIS_KIN"/>
    <property type="match status" value="1"/>
</dbReference>
<dbReference type="GO" id="GO:0046983">
    <property type="term" value="F:protein dimerization activity"/>
    <property type="evidence" value="ECO:0007669"/>
    <property type="project" value="InterPro"/>
</dbReference>
<dbReference type="GO" id="GO:0005524">
    <property type="term" value="F:ATP binding"/>
    <property type="evidence" value="ECO:0007669"/>
    <property type="project" value="UniProtKB-KW"/>
</dbReference>
<evidence type="ECO:0000256" key="18">
    <source>
        <dbReference type="ARBA" id="ARBA00030800"/>
    </source>
</evidence>
<dbReference type="PRINTS" id="PR00344">
    <property type="entry name" value="BCTRLSENSOR"/>
</dbReference>
<evidence type="ECO:0000256" key="5">
    <source>
        <dbReference type="ARBA" id="ARBA00017322"/>
    </source>
</evidence>
<dbReference type="InterPro" id="IPR050482">
    <property type="entry name" value="Sensor_HK_TwoCompSys"/>
</dbReference>
<evidence type="ECO:0000256" key="13">
    <source>
        <dbReference type="ARBA" id="ARBA00022840"/>
    </source>
</evidence>
<comment type="subcellular location">
    <subcellularLocation>
        <location evidence="3">Cytoplasm</location>
    </subcellularLocation>
</comment>
<dbReference type="InterPro" id="IPR011712">
    <property type="entry name" value="Sig_transdc_His_kin_sub3_dim/P"/>
</dbReference>
<dbReference type="PANTHER" id="PTHR24421">
    <property type="entry name" value="NITRATE/NITRITE SENSOR PROTEIN NARX-RELATED"/>
    <property type="match status" value="1"/>
</dbReference>
<dbReference type="Pfam" id="PF02518">
    <property type="entry name" value="HATPase_c"/>
    <property type="match status" value="1"/>
</dbReference>
<keyword evidence="15" id="KW-0902">Two-component regulatory system</keyword>
<evidence type="ECO:0000256" key="16">
    <source>
        <dbReference type="ARBA" id="ARBA00023014"/>
    </source>
</evidence>
<dbReference type="PROSITE" id="PS50005">
    <property type="entry name" value="TPR"/>
    <property type="match status" value="3"/>
</dbReference>
<keyword evidence="14" id="KW-0408">Iron</keyword>
<dbReference type="PANTHER" id="PTHR24421:SF10">
    <property type="entry name" value="NITRATE_NITRITE SENSOR PROTEIN NARQ"/>
    <property type="match status" value="1"/>
</dbReference>
<keyword evidence="11" id="KW-0547">Nucleotide-binding</keyword>
<evidence type="ECO:0000256" key="20">
    <source>
        <dbReference type="SAM" id="Phobius"/>
    </source>
</evidence>
<protein>
    <recommendedName>
        <fullName evidence="5">Oxygen sensor histidine kinase NreB</fullName>
        <ecNumber evidence="4">2.7.13.3</ecNumber>
    </recommendedName>
    <alternativeName>
        <fullName evidence="18">Nitrogen regulation protein B</fullName>
    </alternativeName>
</protein>
<evidence type="ECO:0000259" key="21">
    <source>
        <dbReference type="PROSITE" id="PS50109"/>
    </source>
</evidence>
<evidence type="ECO:0000256" key="3">
    <source>
        <dbReference type="ARBA" id="ARBA00004496"/>
    </source>
</evidence>
<evidence type="ECO:0000256" key="8">
    <source>
        <dbReference type="ARBA" id="ARBA00022553"/>
    </source>
</evidence>
<dbReference type="SUPFAM" id="SSF48452">
    <property type="entry name" value="TPR-like"/>
    <property type="match status" value="3"/>
</dbReference>
<dbReference type="EC" id="2.7.13.3" evidence="4"/>
<feature type="transmembrane region" description="Helical" evidence="20">
    <location>
        <begin position="530"/>
        <end position="551"/>
    </location>
</feature>
<evidence type="ECO:0000256" key="10">
    <source>
        <dbReference type="ARBA" id="ARBA00022723"/>
    </source>
</evidence>
<keyword evidence="8" id="KW-0597">Phosphoprotein</keyword>
<proteinExistence type="predicted"/>
<sequence>MMTMENLNQWIRAKSLSILLLFIGLSNGMVAQQLDSLKHQLSLKTKPSEKAVLYNEIAWAALLEKKDSVVFYAEEALAFSKQHQLQEPLIVATLQMANIYRKKKQLDLAAQHLEQAQLLLQEGAFPEQQTRYRLFSAYLALSNRNLEKAIEQFQKGYTLSFEHNPKLQFSFCMGLGYAYQKQGAYEKAEEYLKKGLEVAKTTHNWEDKIKAYNDLGNFYARQERYDEALLLYKGSLELCEQHQDYKGQSRVYLNMGNIHLLKEHWTLAIEYYMQSAALKEQLEDRAGAAAIHNNIAAIYKEQKRYTESLEYYEKSRVHYNDIQDSVGLAETWINIAIIKVLQKEPQMAIVLLNKALNVLEQRNEQAAIAIAQLNLAFAYSEVGEYQLALDYLQFAEKVAKEKEDLHSMVSIANAYGANYFYLKNYPKAIQYYQEGLKIGQDLELLVEQRTALFGLYETKQYMGDFEASLKWFEQYTIIKDSLVNNRNNHQLVSLQEQYHTKQKEQEIAQLNIVNDNIELENQLKTKQFNLLLLGSLLILVIMGLLSLFLYYRQQQQKIVLKHATELHNKQINQLIQEQEIETLDVVFAAQQKERKSLAKDIHDTLGSFLATLKYQHEAGRPQTEEKAVQNQYQIMEQLIGQACTEVRSISHQMATGERFNFDLKKAIENLVQRIRNTQQFKVDFNYFGEHFSLPNETELTLYRIVQELFSNILKHAQASHAILQINQSESEITLMMEDDGQGFDVQHVASGGLGLNSISERVQKLKGAVQVDSHKGRGTTVVISLPSMISNP</sequence>
<evidence type="ECO:0000256" key="2">
    <source>
        <dbReference type="ARBA" id="ARBA00001966"/>
    </source>
</evidence>
<dbReference type="GO" id="GO:0016020">
    <property type="term" value="C:membrane"/>
    <property type="evidence" value="ECO:0007669"/>
    <property type="project" value="InterPro"/>
</dbReference>
<keyword evidence="20" id="KW-1133">Transmembrane helix</keyword>
<dbReference type="KEGG" id="aup:AsAng_0036690"/>
<dbReference type="InterPro" id="IPR003594">
    <property type="entry name" value="HATPase_dom"/>
</dbReference>
<dbReference type="Pfam" id="PF13424">
    <property type="entry name" value="TPR_12"/>
    <property type="match status" value="3"/>
</dbReference>
<dbReference type="Gene3D" id="1.25.40.10">
    <property type="entry name" value="Tetratricopeptide repeat domain"/>
    <property type="match status" value="3"/>
</dbReference>
<dbReference type="GO" id="GO:0046872">
    <property type="term" value="F:metal ion binding"/>
    <property type="evidence" value="ECO:0007669"/>
    <property type="project" value="UniProtKB-KW"/>
</dbReference>
<dbReference type="SMART" id="SM00387">
    <property type="entry name" value="HATPase_c"/>
    <property type="match status" value="1"/>
</dbReference>
<dbReference type="EMBL" id="AP026867">
    <property type="protein sequence ID" value="BDS12944.1"/>
    <property type="molecule type" value="Genomic_DNA"/>
</dbReference>